<name>A0AAV1G6H0_XYRNO</name>
<keyword evidence="3" id="KW-1185">Reference proteome</keyword>
<gene>
    <name evidence="2" type="ORF">XNOV1_A040253</name>
</gene>
<evidence type="ECO:0000313" key="3">
    <source>
        <dbReference type="Proteomes" id="UP001178508"/>
    </source>
</evidence>
<evidence type="ECO:0000313" key="2">
    <source>
        <dbReference type="EMBL" id="CAJ1068594.1"/>
    </source>
</evidence>
<dbReference type="Pfam" id="PF01161">
    <property type="entry name" value="PBP"/>
    <property type="match status" value="1"/>
</dbReference>
<evidence type="ECO:0000256" key="1">
    <source>
        <dbReference type="SAM" id="SignalP"/>
    </source>
</evidence>
<keyword evidence="1" id="KW-0732">Signal</keyword>
<dbReference type="CDD" id="cd00866">
    <property type="entry name" value="PEBP_euk"/>
    <property type="match status" value="1"/>
</dbReference>
<dbReference type="Proteomes" id="UP001178508">
    <property type="component" value="Chromosome 12"/>
</dbReference>
<dbReference type="Gene3D" id="3.90.280.10">
    <property type="entry name" value="PEBP-like"/>
    <property type="match status" value="1"/>
</dbReference>
<dbReference type="PROSITE" id="PS51257">
    <property type="entry name" value="PROKAR_LIPOPROTEIN"/>
    <property type="match status" value="1"/>
</dbReference>
<dbReference type="PANTHER" id="PTHR11362:SF82">
    <property type="entry name" value="PHOSPHATIDYLETHANOLAMINE-BINDING PROTEIN 4"/>
    <property type="match status" value="1"/>
</dbReference>
<dbReference type="InterPro" id="IPR036610">
    <property type="entry name" value="PEBP-like_sf"/>
</dbReference>
<feature type="chain" id="PRO_5043965150" evidence="1">
    <location>
        <begin position="32"/>
        <end position="204"/>
    </location>
</feature>
<organism evidence="2 3">
    <name type="scientific">Xyrichtys novacula</name>
    <name type="common">Pearly razorfish</name>
    <name type="synonym">Hemipteronotus novacula</name>
    <dbReference type="NCBI Taxonomy" id="13765"/>
    <lineage>
        <taxon>Eukaryota</taxon>
        <taxon>Metazoa</taxon>
        <taxon>Chordata</taxon>
        <taxon>Craniata</taxon>
        <taxon>Vertebrata</taxon>
        <taxon>Euteleostomi</taxon>
        <taxon>Actinopterygii</taxon>
        <taxon>Neopterygii</taxon>
        <taxon>Teleostei</taxon>
        <taxon>Neoteleostei</taxon>
        <taxon>Acanthomorphata</taxon>
        <taxon>Eupercaria</taxon>
        <taxon>Labriformes</taxon>
        <taxon>Labridae</taxon>
        <taxon>Xyrichtys</taxon>
    </lineage>
</organism>
<dbReference type="SUPFAM" id="SSF49777">
    <property type="entry name" value="PEBP-like"/>
    <property type="match status" value="1"/>
</dbReference>
<accession>A0AAV1G6H0</accession>
<reference evidence="2" key="1">
    <citation type="submission" date="2023-08" db="EMBL/GenBank/DDBJ databases">
        <authorList>
            <person name="Alioto T."/>
            <person name="Alioto T."/>
            <person name="Gomez Garrido J."/>
        </authorList>
    </citation>
    <scope>NUCLEOTIDE SEQUENCE</scope>
</reference>
<sequence length="204" mass="22913">MKLSFCRNVEAVLAPFLVLCACVLGLHHVEATPDILDPLDSSFCHGDLQVIYPQLEVDKCLIVGKSLREKLTVDWGAPEIHFPGAQKGKKYVMVMADPDAPRRVKQTTGYWRHWLVVDIQGGALKDGRLVGRTLTDYHPPSPPSKTGFHRYQFMLFEQPPGAQVSLTEKENASRGKWDLSAFTKKFGLEAKVATLQFLTKNYKD</sequence>
<dbReference type="InterPro" id="IPR008914">
    <property type="entry name" value="PEBP"/>
</dbReference>
<protein>
    <submittedName>
        <fullName evidence="2">Phosphatidylethanolamine-binding protein 4</fullName>
    </submittedName>
</protein>
<proteinExistence type="predicted"/>
<dbReference type="InterPro" id="IPR035810">
    <property type="entry name" value="PEBP_euk"/>
</dbReference>
<dbReference type="PANTHER" id="PTHR11362">
    <property type="entry name" value="PHOSPHATIDYLETHANOLAMINE-BINDING PROTEIN"/>
    <property type="match status" value="1"/>
</dbReference>
<dbReference type="EMBL" id="OY660875">
    <property type="protein sequence ID" value="CAJ1068594.1"/>
    <property type="molecule type" value="Genomic_DNA"/>
</dbReference>
<feature type="signal peptide" evidence="1">
    <location>
        <begin position="1"/>
        <end position="31"/>
    </location>
</feature>
<dbReference type="AlphaFoldDB" id="A0AAV1G6H0"/>